<proteinExistence type="predicted"/>
<evidence type="ECO:0000256" key="1">
    <source>
        <dbReference type="SAM" id="MobiDB-lite"/>
    </source>
</evidence>
<keyword evidence="3" id="KW-1185">Reference proteome</keyword>
<comment type="caution">
    <text evidence="2">The sequence shown here is derived from an EMBL/GenBank/DDBJ whole genome shotgun (WGS) entry which is preliminary data.</text>
</comment>
<gene>
    <name evidence="2" type="ORF">ACHAWO_001793</name>
</gene>
<dbReference type="PANTHER" id="PTHR14094:SF9">
    <property type="entry name" value="SIGNAL RECOGNITION PARTICLE SUBUNIT SRP72"/>
    <property type="match status" value="1"/>
</dbReference>
<evidence type="ECO:0000313" key="2">
    <source>
        <dbReference type="EMBL" id="KAL3767897.1"/>
    </source>
</evidence>
<organism evidence="2 3">
    <name type="scientific">Cyclotella atomus</name>
    <dbReference type="NCBI Taxonomy" id="382360"/>
    <lineage>
        <taxon>Eukaryota</taxon>
        <taxon>Sar</taxon>
        <taxon>Stramenopiles</taxon>
        <taxon>Ochrophyta</taxon>
        <taxon>Bacillariophyta</taxon>
        <taxon>Coscinodiscophyceae</taxon>
        <taxon>Thalassiosirophycidae</taxon>
        <taxon>Stephanodiscales</taxon>
        <taxon>Stephanodiscaceae</taxon>
        <taxon>Cyclotella</taxon>
    </lineage>
</organism>
<protein>
    <recommendedName>
        <fullName evidence="4">Signal recognition particle subunit SRP72</fullName>
    </recommendedName>
</protein>
<feature type="region of interest" description="Disordered" evidence="1">
    <location>
        <begin position="683"/>
        <end position="733"/>
    </location>
</feature>
<feature type="compositionally biased region" description="Low complexity" evidence="1">
    <location>
        <begin position="809"/>
        <end position="832"/>
    </location>
</feature>
<reference evidence="2 3" key="1">
    <citation type="submission" date="2024-10" db="EMBL/GenBank/DDBJ databases">
        <title>Updated reference genomes for cyclostephanoid diatoms.</title>
        <authorList>
            <person name="Roberts W.R."/>
            <person name="Alverson A.J."/>
        </authorList>
    </citation>
    <scope>NUCLEOTIDE SEQUENCE [LARGE SCALE GENOMIC DNA]</scope>
    <source>
        <strain evidence="2 3">AJA010-31</strain>
    </source>
</reference>
<evidence type="ECO:0000313" key="3">
    <source>
        <dbReference type="Proteomes" id="UP001530400"/>
    </source>
</evidence>
<feature type="region of interest" description="Disordered" evidence="1">
    <location>
        <begin position="748"/>
        <end position="850"/>
    </location>
</feature>
<feature type="region of interest" description="Disordered" evidence="1">
    <location>
        <begin position="436"/>
        <end position="475"/>
    </location>
</feature>
<accession>A0ABD3MWX3</accession>
<dbReference type="Proteomes" id="UP001530400">
    <property type="component" value="Unassembled WGS sequence"/>
</dbReference>
<dbReference type="EMBL" id="JALLPJ020001356">
    <property type="protein sequence ID" value="KAL3767897.1"/>
    <property type="molecule type" value="Genomic_DNA"/>
</dbReference>
<evidence type="ECO:0008006" key="4">
    <source>
        <dbReference type="Google" id="ProtNLM"/>
    </source>
</evidence>
<dbReference type="AlphaFoldDB" id="A0ABD3MWX3"/>
<name>A0ABD3MWX3_9STRA</name>
<dbReference type="PANTHER" id="PTHR14094">
    <property type="entry name" value="SIGNAL RECOGNITION PARTICLE 72"/>
    <property type="match status" value="1"/>
</dbReference>
<dbReference type="InterPro" id="IPR011990">
    <property type="entry name" value="TPR-like_helical_dom_sf"/>
</dbReference>
<sequence length="850" mass="91283">MDAEPSTWQQSLSTLQQLINDSSSNSKIEKAAAAILEADSQSNNGESLPNDVQEVVQTIRLRALIGAGRFADAHQAAQSKDGADANALEEAYSLYRLKKYEACRNVCARYLEQSGDAEGANSRGMMHIYAQTLYRMGETRKADAIYSKILNDKGDLDTDEKEDVLANALANRSANYTPGSLLSSKNDTPWIEQVDEITSLLQSYGTSAANTNEEDMLQNYDLAYNLATYLLISSDARPRSSVIQAKRLLQHAEKSASTVLESSNQPPQDVGVEEDAKKQQQKLIAEKEAMPIKVNLAYAHLLLGGEENNKEALRTYLTCFMEGNKKGAASKGGIEANLLAAASNNLALLRDGKESVFDVLKRIPAASSCSVSEETVKGGKSAGGVTSIPLVGATPQQVRTVLFNRALQLAKMGNAGGCLETLAVLRASLEIAYRGDDEGEGKKTPGSPKSNGKKKKSVGKSESNDVSVSLQDVPTARPSSDVEAIAWNARADWVESELRRVVASDEKKPDDIVRSAISNLDKAEMGSGSGDEAAGALSFMKTQLVLHSAVSNGQTKPQPLIESLQSLPPLVQSSPGTTVTLASLHGVLHKEESTSRSVEIMSSLGDDIPAKLAMAEFYLERNRYDDATKQLESILDENESATTNQLMSATALLVQALSYIDPEKANDYAESLREACGEVEANGEELESMEIPRSAKKAGEASASTSKVRKMIASAGGKRGVARAQGNKKNREAILRKRAKQREAYLKELESKGLYDPNKTPQTKPDPERWIPKSQRSYNRRGRRGRYNSNIGAQGGGAGAGMERDAQKLDVAARVAAAKSGAASGTGKLSTANMQVSGSGPARKGKGKRR</sequence>
<dbReference type="InterPro" id="IPR026270">
    <property type="entry name" value="SRP72"/>
</dbReference>
<dbReference type="Gene3D" id="1.25.40.10">
    <property type="entry name" value="Tetratricopeptide repeat domain"/>
    <property type="match status" value="1"/>
</dbReference>